<evidence type="ECO:0000256" key="3">
    <source>
        <dbReference type="ARBA" id="ARBA00023163"/>
    </source>
</evidence>
<evidence type="ECO:0000259" key="4">
    <source>
        <dbReference type="PROSITE" id="PS50937"/>
    </source>
</evidence>
<organism evidence="6 7">
    <name type="scientific">Cytobacillus spartinae</name>
    <dbReference type="NCBI Taxonomy" id="3299023"/>
    <lineage>
        <taxon>Bacteria</taxon>
        <taxon>Bacillati</taxon>
        <taxon>Bacillota</taxon>
        <taxon>Bacilli</taxon>
        <taxon>Bacillales</taxon>
        <taxon>Bacillaceae</taxon>
        <taxon>Cytobacillus</taxon>
    </lineage>
</organism>
<proteinExistence type="predicted"/>
<accession>A0ABW6KD87</accession>
<dbReference type="Pfam" id="PF13411">
    <property type="entry name" value="MerR_1"/>
    <property type="match status" value="1"/>
</dbReference>
<dbReference type="Pfam" id="PF02607">
    <property type="entry name" value="B12-binding_2"/>
    <property type="match status" value="1"/>
</dbReference>
<dbReference type="InterPro" id="IPR036724">
    <property type="entry name" value="Cobalamin-bd_sf"/>
</dbReference>
<dbReference type="SUPFAM" id="SSF46955">
    <property type="entry name" value="Putative DNA-binding domain"/>
    <property type="match status" value="1"/>
</dbReference>
<keyword evidence="3" id="KW-0804">Transcription</keyword>
<evidence type="ECO:0000313" key="7">
    <source>
        <dbReference type="Proteomes" id="UP001601059"/>
    </source>
</evidence>
<evidence type="ECO:0000313" key="6">
    <source>
        <dbReference type="EMBL" id="MFE8700652.1"/>
    </source>
</evidence>
<dbReference type="InterPro" id="IPR003759">
    <property type="entry name" value="Cbl-bd_cap"/>
</dbReference>
<dbReference type="Proteomes" id="UP001601059">
    <property type="component" value="Unassembled WGS sequence"/>
</dbReference>
<dbReference type="InterPro" id="IPR000551">
    <property type="entry name" value="MerR-type_HTH_dom"/>
</dbReference>
<sequence>MYNIKKVSELVDIPTVTIRAWENRYKVISPTRTEGGHRLYSQKDIETLKWLKVQIQENNMKISEAVRSLSQNATAQKLESQTAKIETPGFDGLINQLYDALVDLNTEKANTITDLAFSMHDFEDVFQNLFVQVLYRVGDEWKMDNITAAQEHFASQFIIQRCTQFLRILPINQQLPKVVAFCPEGEHHHIGLMLFSLFLRKKGMDVIYLGPNTPFNGLIDLIHLKKISIIAISITDPVYFEGVKRWVKDCLEQDNTLSFVLGGNFPHQSELYDLPSVSLLNHVEWNDWYQGTVLKS</sequence>
<reference evidence="6 7" key="1">
    <citation type="submission" date="2024-08" db="EMBL/GenBank/DDBJ databases">
        <title>Two novel Cytobacillus novel species.</title>
        <authorList>
            <person name="Liu G."/>
        </authorList>
    </citation>
    <scope>NUCLEOTIDE SEQUENCE [LARGE SCALE GENOMIC DNA]</scope>
    <source>
        <strain evidence="6 7">FJAT-54145</strain>
    </source>
</reference>
<evidence type="ECO:0000256" key="2">
    <source>
        <dbReference type="ARBA" id="ARBA00023125"/>
    </source>
</evidence>
<protein>
    <submittedName>
        <fullName evidence="6">MerR family transcriptional regulator</fullName>
    </submittedName>
</protein>
<evidence type="ECO:0000256" key="1">
    <source>
        <dbReference type="ARBA" id="ARBA00023015"/>
    </source>
</evidence>
<gene>
    <name evidence="6" type="ORF">ACFYKX_08510</name>
</gene>
<dbReference type="CDD" id="cd01104">
    <property type="entry name" value="HTH_MlrA-CarA"/>
    <property type="match status" value="1"/>
</dbReference>
<evidence type="ECO:0000259" key="5">
    <source>
        <dbReference type="PROSITE" id="PS51332"/>
    </source>
</evidence>
<dbReference type="InterPro" id="IPR036594">
    <property type="entry name" value="Meth_synthase_dom"/>
</dbReference>
<dbReference type="PROSITE" id="PS51332">
    <property type="entry name" value="B12_BINDING"/>
    <property type="match status" value="1"/>
</dbReference>
<dbReference type="SUPFAM" id="SSF52242">
    <property type="entry name" value="Cobalamin (vitamin B12)-binding domain"/>
    <property type="match status" value="1"/>
</dbReference>
<feature type="domain" description="HTH merR-type" evidence="4">
    <location>
        <begin position="1"/>
        <end position="71"/>
    </location>
</feature>
<comment type="caution">
    <text evidence="6">The sequence shown here is derived from an EMBL/GenBank/DDBJ whole genome shotgun (WGS) entry which is preliminary data.</text>
</comment>
<dbReference type="EMBL" id="JBIACK010000003">
    <property type="protein sequence ID" value="MFE8700652.1"/>
    <property type="molecule type" value="Genomic_DNA"/>
</dbReference>
<dbReference type="PROSITE" id="PS50937">
    <property type="entry name" value="HTH_MERR_2"/>
    <property type="match status" value="1"/>
</dbReference>
<dbReference type="PANTHER" id="PTHR30204:SF67">
    <property type="entry name" value="HTH-TYPE TRANSCRIPTIONAL REGULATOR MLRA-RELATED"/>
    <property type="match status" value="1"/>
</dbReference>
<dbReference type="InterPro" id="IPR009061">
    <property type="entry name" value="DNA-bd_dom_put_sf"/>
</dbReference>
<name>A0ABW6KD87_9BACI</name>
<keyword evidence="7" id="KW-1185">Reference proteome</keyword>
<dbReference type="Gene3D" id="3.40.50.280">
    <property type="entry name" value="Cobalamin-binding domain"/>
    <property type="match status" value="1"/>
</dbReference>
<dbReference type="SMART" id="SM00422">
    <property type="entry name" value="HTH_MERR"/>
    <property type="match status" value="1"/>
</dbReference>
<feature type="domain" description="B12-binding" evidence="5">
    <location>
        <begin position="175"/>
        <end position="296"/>
    </location>
</feature>
<dbReference type="Pfam" id="PF02310">
    <property type="entry name" value="B12-binding"/>
    <property type="match status" value="1"/>
</dbReference>
<dbReference type="InterPro" id="IPR047057">
    <property type="entry name" value="MerR_fam"/>
</dbReference>
<dbReference type="RefSeq" id="WP_389360047.1">
    <property type="nucleotide sequence ID" value="NZ_JBIACK010000003.1"/>
</dbReference>
<keyword evidence="2" id="KW-0238">DNA-binding</keyword>
<dbReference type="PANTHER" id="PTHR30204">
    <property type="entry name" value="REDOX-CYCLING DRUG-SENSING TRANSCRIPTIONAL ACTIVATOR SOXR"/>
    <property type="match status" value="1"/>
</dbReference>
<keyword evidence="1" id="KW-0805">Transcription regulation</keyword>
<dbReference type="Gene3D" id="1.10.1660.10">
    <property type="match status" value="1"/>
</dbReference>
<dbReference type="InterPro" id="IPR006158">
    <property type="entry name" value="Cobalamin-bd"/>
</dbReference>
<dbReference type="Gene3D" id="1.10.1240.10">
    <property type="entry name" value="Methionine synthase domain"/>
    <property type="match status" value="1"/>
</dbReference>